<gene>
    <name evidence="1" type="ORF">U0070_014905</name>
</gene>
<dbReference type="AlphaFoldDB" id="A0AAW0HCY9"/>
<organism evidence="1 2">
    <name type="scientific">Myodes glareolus</name>
    <name type="common">Bank vole</name>
    <name type="synonym">Clethrionomys glareolus</name>
    <dbReference type="NCBI Taxonomy" id="447135"/>
    <lineage>
        <taxon>Eukaryota</taxon>
        <taxon>Metazoa</taxon>
        <taxon>Chordata</taxon>
        <taxon>Craniata</taxon>
        <taxon>Vertebrata</taxon>
        <taxon>Euteleostomi</taxon>
        <taxon>Mammalia</taxon>
        <taxon>Eutheria</taxon>
        <taxon>Euarchontoglires</taxon>
        <taxon>Glires</taxon>
        <taxon>Rodentia</taxon>
        <taxon>Myomorpha</taxon>
        <taxon>Muroidea</taxon>
        <taxon>Cricetidae</taxon>
        <taxon>Arvicolinae</taxon>
        <taxon>Myodes</taxon>
    </lineage>
</organism>
<evidence type="ECO:0000313" key="1">
    <source>
        <dbReference type="EMBL" id="KAK7800732.1"/>
    </source>
</evidence>
<protein>
    <submittedName>
        <fullName evidence="1">Uncharacterized protein</fullName>
    </submittedName>
</protein>
<comment type="caution">
    <text evidence="1">The sequence shown here is derived from an EMBL/GenBank/DDBJ whole genome shotgun (WGS) entry which is preliminary data.</text>
</comment>
<proteinExistence type="predicted"/>
<keyword evidence="2" id="KW-1185">Reference proteome</keyword>
<name>A0AAW0HCY9_MYOGA</name>
<dbReference type="EMBL" id="JBBHLL010000537">
    <property type="protein sequence ID" value="KAK7800732.1"/>
    <property type="molecule type" value="Genomic_DNA"/>
</dbReference>
<dbReference type="Proteomes" id="UP001488838">
    <property type="component" value="Unassembled WGS sequence"/>
</dbReference>
<sequence length="81" mass="8564">MATDSWALAVDQQEAAVKSVSGLAGLGDLGGCRLQLGDLRVGSAREPLEFAAGNRLVLICSKSAENPLRVSYPSGLKFFPW</sequence>
<reference evidence="1 2" key="1">
    <citation type="journal article" date="2023" name="bioRxiv">
        <title>Conserved and derived expression patterns and positive selection on dental genes reveal complex evolutionary context of ever-growing rodent molars.</title>
        <authorList>
            <person name="Calamari Z.T."/>
            <person name="Song A."/>
            <person name="Cohen E."/>
            <person name="Akter M."/>
            <person name="Roy R.D."/>
            <person name="Hallikas O."/>
            <person name="Christensen M.M."/>
            <person name="Li P."/>
            <person name="Marangoni P."/>
            <person name="Jernvall J."/>
            <person name="Klein O.D."/>
        </authorList>
    </citation>
    <scope>NUCLEOTIDE SEQUENCE [LARGE SCALE GENOMIC DNA]</scope>
    <source>
        <strain evidence="1">V071</strain>
    </source>
</reference>
<accession>A0AAW0HCY9</accession>
<evidence type="ECO:0000313" key="2">
    <source>
        <dbReference type="Proteomes" id="UP001488838"/>
    </source>
</evidence>